<feature type="transmembrane region" description="Helical" evidence="7">
    <location>
        <begin position="158"/>
        <end position="181"/>
    </location>
</feature>
<feature type="transmembrane region" description="Helical" evidence="7">
    <location>
        <begin position="14"/>
        <end position="34"/>
    </location>
</feature>
<sequence>MNEILDAVILNNAVRDYCIALVMLIVGVVCLKIVRRLSMNYLQKIVDKTKSGFNNFLLTVFNKTVVPMLYIGLIILALSGLELHQGMRWVIKVSSLALFTLYMGLFVVAVIRYYLMKQAFKHIDPQQRESFIKGILPAVRIIVWGICIVFLLDNLGFQIKTIIASLGIGGVAIALASQAILEDLFCYFAILFDQPFHVGDFIIIDDYLGSIEHIGIKTTRIRSLSGEQLVFSNKDLTNARLRNYKRMEERRVLFKLGVVYQTDLDVMKKIPEIIKNIIVNTPDTRFDRAHFSAFGDFNLIIEVVYYVLASDYNKYMDIQQSINFAIKEKFKEQGIEFAYPTQTLYVENNDTCTAVNEPKTV</sequence>
<feature type="domain" description="Mechanosensitive ion channel MscS C-terminal" evidence="9">
    <location>
        <begin position="254"/>
        <end position="337"/>
    </location>
</feature>
<dbReference type="EMBL" id="QZJZ01000053">
    <property type="protein sequence ID" value="RJP59247.1"/>
    <property type="molecule type" value="Genomic_DNA"/>
</dbReference>
<keyword evidence="4 7" id="KW-0812">Transmembrane</keyword>
<evidence type="ECO:0000256" key="6">
    <source>
        <dbReference type="ARBA" id="ARBA00023136"/>
    </source>
</evidence>
<dbReference type="Pfam" id="PF00924">
    <property type="entry name" value="MS_channel_2nd"/>
    <property type="match status" value="1"/>
</dbReference>
<evidence type="ECO:0000313" key="11">
    <source>
        <dbReference type="EMBL" id="RJP59247.1"/>
    </source>
</evidence>
<dbReference type="Gene3D" id="1.10.287.1260">
    <property type="match status" value="1"/>
</dbReference>
<keyword evidence="5 7" id="KW-1133">Transmembrane helix</keyword>
<dbReference type="InterPro" id="IPR023408">
    <property type="entry name" value="MscS_beta-dom_sf"/>
</dbReference>
<keyword evidence="6 7" id="KW-0472">Membrane</keyword>
<dbReference type="Gene3D" id="3.30.70.100">
    <property type="match status" value="1"/>
</dbReference>
<feature type="transmembrane region" description="Helical" evidence="7">
    <location>
        <begin position="55"/>
        <end position="81"/>
    </location>
</feature>
<comment type="subcellular location">
    <subcellularLocation>
        <location evidence="1">Cell membrane</location>
        <topology evidence="1">Multi-pass membrane protein</topology>
    </subcellularLocation>
</comment>
<dbReference type="SUPFAM" id="SSF82689">
    <property type="entry name" value="Mechanosensitive channel protein MscS (YggB), C-terminal domain"/>
    <property type="match status" value="1"/>
</dbReference>
<dbReference type="Pfam" id="PF21082">
    <property type="entry name" value="MS_channel_3rd"/>
    <property type="match status" value="1"/>
</dbReference>
<evidence type="ECO:0000256" key="5">
    <source>
        <dbReference type="ARBA" id="ARBA00022989"/>
    </source>
</evidence>
<evidence type="ECO:0000313" key="12">
    <source>
        <dbReference type="Proteomes" id="UP000266426"/>
    </source>
</evidence>
<feature type="domain" description="Mechanosensitive ion channel transmembrane helices 2/3" evidence="10">
    <location>
        <begin position="139"/>
        <end position="178"/>
    </location>
</feature>
<keyword evidence="3" id="KW-1003">Cell membrane</keyword>
<proteinExistence type="inferred from homology"/>
<evidence type="ECO:0000259" key="8">
    <source>
        <dbReference type="Pfam" id="PF00924"/>
    </source>
</evidence>
<dbReference type="Proteomes" id="UP000266426">
    <property type="component" value="Unassembled WGS sequence"/>
</dbReference>
<dbReference type="AlphaFoldDB" id="A0A3A4R8X7"/>
<evidence type="ECO:0000256" key="1">
    <source>
        <dbReference type="ARBA" id="ARBA00004651"/>
    </source>
</evidence>
<dbReference type="GO" id="GO:0005886">
    <property type="term" value="C:plasma membrane"/>
    <property type="evidence" value="ECO:0007669"/>
    <property type="project" value="UniProtKB-SubCell"/>
</dbReference>
<evidence type="ECO:0000256" key="4">
    <source>
        <dbReference type="ARBA" id="ARBA00022692"/>
    </source>
</evidence>
<dbReference type="InterPro" id="IPR011014">
    <property type="entry name" value="MscS_channel_TM-2"/>
</dbReference>
<evidence type="ECO:0000256" key="2">
    <source>
        <dbReference type="ARBA" id="ARBA00008017"/>
    </source>
</evidence>
<reference evidence="11 12" key="1">
    <citation type="journal article" date="2017" name="ISME J.">
        <title>Energy and carbon metabolisms in a deep terrestrial subsurface fluid microbial community.</title>
        <authorList>
            <person name="Momper L."/>
            <person name="Jungbluth S.P."/>
            <person name="Lee M.D."/>
            <person name="Amend J.P."/>
        </authorList>
    </citation>
    <scope>NUCLEOTIDE SEQUENCE [LARGE SCALE GENOMIC DNA]</scope>
    <source>
        <strain evidence="11">SURF_26</strain>
    </source>
</reference>
<feature type="transmembrane region" description="Helical" evidence="7">
    <location>
        <begin position="135"/>
        <end position="152"/>
    </location>
</feature>
<accession>A0A3A4R8X7</accession>
<dbReference type="PANTHER" id="PTHR30566:SF25">
    <property type="entry name" value="INNER MEMBRANE PROTEIN"/>
    <property type="match status" value="1"/>
</dbReference>
<comment type="similarity">
    <text evidence="2">Belongs to the MscS (TC 1.A.23) family.</text>
</comment>
<dbReference type="SUPFAM" id="SSF82861">
    <property type="entry name" value="Mechanosensitive channel protein MscS (YggB), transmembrane region"/>
    <property type="match status" value="1"/>
</dbReference>
<feature type="transmembrane region" description="Helical" evidence="7">
    <location>
        <begin position="93"/>
        <end position="115"/>
    </location>
</feature>
<feature type="domain" description="Mechanosensitive ion channel MscS" evidence="8">
    <location>
        <begin position="180"/>
        <end position="246"/>
    </location>
</feature>
<organism evidence="11 12">
    <name type="scientific">Candidatus Auribacter fodinae</name>
    <dbReference type="NCBI Taxonomy" id="2093366"/>
    <lineage>
        <taxon>Bacteria</taxon>
        <taxon>Pseudomonadati</taxon>
        <taxon>Candidatus Auribacterota</taxon>
        <taxon>Candidatus Auribacteria</taxon>
        <taxon>Candidatus Auribacterales</taxon>
        <taxon>Candidatus Auribacteraceae</taxon>
        <taxon>Candidatus Auribacter</taxon>
    </lineage>
</organism>
<evidence type="ECO:0000259" key="10">
    <source>
        <dbReference type="Pfam" id="PF21088"/>
    </source>
</evidence>
<gene>
    <name evidence="11" type="ORF">C4541_06490</name>
</gene>
<evidence type="ECO:0000256" key="3">
    <source>
        <dbReference type="ARBA" id="ARBA00022475"/>
    </source>
</evidence>
<dbReference type="InterPro" id="IPR011066">
    <property type="entry name" value="MscS_channel_C_sf"/>
</dbReference>
<name>A0A3A4R8X7_9BACT</name>
<dbReference type="InterPro" id="IPR049142">
    <property type="entry name" value="MS_channel_1st"/>
</dbReference>
<dbReference type="InterPro" id="IPR006685">
    <property type="entry name" value="MscS_channel_2nd"/>
</dbReference>
<dbReference type="PANTHER" id="PTHR30566">
    <property type="entry name" value="YNAI-RELATED MECHANOSENSITIVE ION CHANNEL"/>
    <property type="match status" value="1"/>
</dbReference>
<protein>
    <submittedName>
        <fullName evidence="11">Mechanosensitive ion channel family protein</fullName>
    </submittedName>
</protein>
<comment type="caution">
    <text evidence="11">The sequence shown here is derived from an EMBL/GenBank/DDBJ whole genome shotgun (WGS) entry which is preliminary data.</text>
</comment>
<dbReference type="Gene3D" id="2.30.30.60">
    <property type="match status" value="1"/>
</dbReference>
<evidence type="ECO:0000256" key="7">
    <source>
        <dbReference type="SAM" id="Phobius"/>
    </source>
</evidence>
<dbReference type="GO" id="GO:0008381">
    <property type="term" value="F:mechanosensitive monoatomic ion channel activity"/>
    <property type="evidence" value="ECO:0007669"/>
    <property type="project" value="UniProtKB-ARBA"/>
</dbReference>
<evidence type="ECO:0000259" key="9">
    <source>
        <dbReference type="Pfam" id="PF21082"/>
    </source>
</evidence>
<dbReference type="Pfam" id="PF21088">
    <property type="entry name" value="MS_channel_1st"/>
    <property type="match status" value="1"/>
</dbReference>
<dbReference type="InterPro" id="IPR049278">
    <property type="entry name" value="MS_channel_C"/>
</dbReference>
<dbReference type="SUPFAM" id="SSF50182">
    <property type="entry name" value="Sm-like ribonucleoproteins"/>
    <property type="match status" value="1"/>
</dbReference>
<dbReference type="InterPro" id="IPR010920">
    <property type="entry name" value="LSM_dom_sf"/>
</dbReference>